<dbReference type="EMBL" id="GEZM01036632">
    <property type="protein sequence ID" value="JAV82549.1"/>
    <property type="molecule type" value="Transcribed_RNA"/>
</dbReference>
<name>A0A1Y1M9P0_PHOPY</name>
<dbReference type="SUPFAM" id="SSF56672">
    <property type="entry name" value="DNA/RNA polymerases"/>
    <property type="match status" value="1"/>
</dbReference>
<evidence type="ECO:0000313" key="1">
    <source>
        <dbReference type="EMBL" id="JAV82549.1"/>
    </source>
</evidence>
<dbReference type="GO" id="GO:0071897">
    <property type="term" value="P:DNA biosynthetic process"/>
    <property type="evidence" value="ECO:0007669"/>
    <property type="project" value="UniProtKB-ARBA"/>
</dbReference>
<proteinExistence type="predicted"/>
<dbReference type="PANTHER" id="PTHR24559:SF444">
    <property type="entry name" value="REVERSE TRANSCRIPTASE DOMAIN-CONTAINING PROTEIN"/>
    <property type="match status" value="1"/>
</dbReference>
<dbReference type="PANTHER" id="PTHR24559">
    <property type="entry name" value="TRANSPOSON TY3-I GAG-POL POLYPROTEIN"/>
    <property type="match status" value="1"/>
</dbReference>
<organism evidence="1">
    <name type="scientific">Photinus pyralis</name>
    <name type="common">Common eastern firefly</name>
    <name type="synonym">Lampyris pyralis</name>
    <dbReference type="NCBI Taxonomy" id="7054"/>
    <lineage>
        <taxon>Eukaryota</taxon>
        <taxon>Metazoa</taxon>
        <taxon>Ecdysozoa</taxon>
        <taxon>Arthropoda</taxon>
        <taxon>Hexapoda</taxon>
        <taxon>Insecta</taxon>
        <taxon>Pterygota</taxon>
        <taxon>Neoptera</taxon>
        <taxon>Endopterygota</taxon>
        <taxon>Coleoptera</taxon>
        <taxon>Polyphaga</taxon>
        <taxon>Elateriformia</taxon>
        <taxon>Elateroidea</taxon>
        <taxon>Lampyridae</taxon>
        <taxon>Lampyrinae</taxon>
        <taxon>Photinus</taxon>
    </lineage>
</organism>
<dbReference type="InterPro" id="IPR053134">
    <property type="entry name" value="RNA-dir_DNA_polymerase"/>
</dbReference>
<dbReference type="AlphaFoldDB" id="A0A1Y1M9P0"/>
<dbReference type="InterPro" id="IPR043502">
    <property type="entry name" value="DNA/RNA_pol_sf"/>
</dbReference>
<accession>A0A1Y1M9P0</accession>
<dbReference type="Gene3D" id="3.10.10.10">
    <property type="entry name" value="HIV Type 1 Reverse Transcriptase, subunit A, domain 1"/>
    <property type="match status" value="1"/>
</dbReference>
<reference evidence="1" key="1">
    <citation type="journal article" date="2016" name="Sci. Rep.">
        <title>Molecular characterization of firefly nuptial gifts: a multi-omics approach sheds light on postcopulatory sexual selection.</title>
        <authorList>
            <person name="Al-Wathiqui N."/>
            <person name="Fallon T.R."/>
            <person name="South A."/>
            <person name="Weng J.K."/>
            <person name="Lewis S.M."/>
        </authorList>
    </citation>
    <scope>NUCLEOTIDE SEQUENCE</scope>
</reference>
<sequence>MKNSDLKRGEVNVIQVDAAGKEHSVPVVIDENVKVRAGQVIGYVRGNENANYVGVKNESLTLSNITRNDLNLPKDVTNEQATQVLDLVNEFRDCFVTSIREVRCTNLLEMDIEDSDRPVRSAPVRQSAVEREITKKIVREWKDLGIVTETESPYASPVHLVQKKSGEPRLVVDYRKLNAQTARQNFPLPNMDEMFEKGETVGLQSVYIIGSNARVSSGATYRTRQGKNGIYYE</sequence>
<protein>
    <submittedName>
        <fullName evidence="1">Uncharacterized protein</fullName>
    </submittedName>
</protein>